<keyword evidence="1" id="KW-0812">Transmembrane</keyword>
<evidence type="ECO:0000313" key="3">
    <source>
        <dbReference type="Proteomes" id="UP000297855"/>
    </source>
</evidence>
<organism evidence="2 3">
    <name type="scientific">Leptospira fluminis</name>
    <dbReference type="NCBI Taxonomy" id="2484979"/>
    <lineage>
        <taxon>Bacteria</taxon>
        <taxon>Pseudomonadati</taxon>
        <taxon>Spirochaetota</taxon>
        <taxon>Spirochaetia</taxon>
        <taxon>Leptospirales</taxon>
        <taxon>Leptospiraceae</taxon>
        <taxon>Leptospira</taxon>
    </lineage>
</organism>
<dbReference type="OrthoDB" id="6025129at2"/>
<keyword evidence="1" id="KW-0472">Membrane</keyword>
<reference evidence="2" key="1">
    <citation type="journal article" date="2019" name="PLoS Negl. Trop. Dis.">
        <title>Revisiting the worldwide diversity of Leptospira species in the environment.</title>
        <authorList>
            <person name="Vincent A.T."/>
            <person name="Schiettekatte O."/>
            <person name="Bourhy P."/>
            <person name="Veyrier F.J."/>
            <person name="Picardeau M."/>
        </authorList>
    </citation>
    <scope>NUCLEOTIDE SEQUENCE [LARGE SCALE GENOMIC DNA]</scope>
    <source>
        <strain evidence="2">SCS5</strain>
    </source>
</reference>
<accession>A0A4R9GR54</accession>
<evidence type="ECO:0000313" key="2">
    <source>
        <dbReference type="EMBL" id="TGK20222.1"/>
    </source>
</evidence>
<dbReference type="Proteomes" id="UP000297855">
    <property type="component" value="Unassembled WGS sequence"/>
</dbReference>
<dbReference type="AlphaFoldDB" id="A0A4R9GR54"/>
<gene>
    <name evidence="2" type="ORF">EHO61_06000</name>
</gene>
<feature type="transmembrane region" description="Helical" evidence="1">
    <location>
        <begin position="59"/>
        <end position="81"/>
    </location>
</feature>
<protein>
    <submittedName>
        <fullName evidence="2">Uncharacterized protein</fullName>
    </submittedName>
</protein>
<dbReference type="EMBL" id="RQEV01000007">
    <property type="protein sequence ID" value="TGK20222.1"/>
    <property type="molecule type" value="Genomic_DNA"/>
</dbReference>
<name>A0A4R9GR54_9LEPT</name>
<feature type="transmembrane region" description="Helical" evidence="1">
    <location>
        <begin position="88"/>
        <end position="105"/>
    </location>
</feature>
<comment type="caution">
    <text evidence="2">The sequence shown here is derived from an EMBL/GenBank/DDBJ whole genome shotgun (WGS) entry which is preliminary data.</text>
</comment>
<feature type="transmembrane region" description="Helical" evidence="1">
    <location>
        <begin position="7"/>
        <end position="28"/>
    </location>
</feature>
<keyword evidence="1" id="KW-1133">Transmembrane helix</keyword>
<sequence length="138" mass="14837">MNPRLRNILSVLVAIVLGSIANMGIITLGGRIIPPPEGADVTTMEGLKASIHLFQPKHYMIPLLAHAIGTFVSGLVVSFLAASRKRELALGVSALFLLGGIMNSFTLPAPVWFIVLDLTLAYLPMGYLAERLVTRRSA</sequence>
<evidence type="ECO:0000256" key="1">
    <source>
        <dbReference type="SAM" id="Phobius"/>
    </source>
</evidence>
<keyword evidence="3" id="KW-1185">Reference proteome</keyword>
<proteinExistence type="predicted"/>
<dbReference type="RefSeq" id="WP_135812882.1">
    <property type="nucleotide sequence ID" value="NZ_RQEV01000007.1"/>
</dbReference>